<organism evidence="2 3">
    <name type="scientific">Pseudonocardia hydrocarbonoxydans</name>
    <dbReference type="NCBI Taxonomy" id="76726"/>
    <lineage>
        <taxon>Bacteria</taxon>
        <taxon>Bacillati</taxon>
        <taxon>Actinomycetota</taxon>
        <taxon>Actinomycetes</taxon>
        <taxon>Pseudonocardiales</taxon>
        <taxon>Pseudonocardiaceae</taxon>
        <taxon>Pseudonocardia</taxon>
    </lineage>
</organism>
<gene>
    <name evidence="2" type="ORF">PHY01_10660</name>
</gene>
<comment type="caution">
    <text evidence="2">The sequence shown here is derived from an EMBL/GenBank/DDBJ whole genome shotgun (WGS) entry which is preliminary data.</text>
</comment>
<proteinExistence type="predicted"/>
<accession>A0A4Y3WIV3</accession>
<dbReference type="InterPro" id="IPR029032">
    <property type="entry name" value="AhpD-like"/>
</dbReference>
<dbReference type="Proteomes" id="UP000320338">
    <property type="component" value="Unassembled WGS sequence"/>
</dbReference>
<dbReference type="RefSeq" id="WP_141277402.1">
    <property type="nucleotide sequence ID" value="NZ_BAAARZ010000099.1"/>
</dbReference>
<dbReference type="OrthoDB" id="657225at2"/>
<evidence type="ECO:0000313" key="3">
    <source>
        <dbReference type="Proteomes" id="UP000320338"/>
    </source>
</evidence>
<feature type="region of interest" description="Disordered" evidence="1">
    <location>
        <begin position="107"/>
        <end position="127"/>
    </location>
</feature>
<protein>
    <recommendedName>
        <fullName evidence="4">Carboxymuconolactone decarboxylase-like domain-containing protein</fullName>
    </recommendedName>
</protein>
<reference evidence="2 3" key="1">
    <citation type="submission" date="2019-06" db="EMBL/GenBank/DDBJ databases">
        <title>Whole genome shotgun sequence of Pseudonocardia hydrocarbonoxydans NBRC 14498.</title>
        <authorList>
            <person name="Hosoyama A."/>
            <person name="Uohara A."/>
            <person name="Ohji S."/>
            <person name="Ichikawa N."/>
        </authorList>
    </citation>
    <scope>NUCLEOTIDE SEQUENCE [LARGE SCALE GENOMIC DNA]</scope>
    <source>
        <strain evidence="2 3">NBRC 14498</strain>
    </source>
</reference>
<name>A0A4Y3WIV3_9PSEU</name>
<evidence type="ECO:0008006" key="4">
    <source>
        <dbReference type="Google" id="ProtNLM"/>
    </source>
</evidence>
<evidence type="ECO:0000313" key="2">
    <source>
        <dbReference type="EMBL" id="GEC18783.1"/>
    </source>
</evidence>
<dbReference type="AlphaFoldDB" id="A0A4Y3WIV3"/>
<dbReference type="PANTHER" id="PTHR34846:SF5">
    <property type="entry name" value="CARBOXYMUCONOLACTONE DECARBOXYLASE-LIKE DOMAIN-CONTAINING PROTEIN"/>
    <property type="match status" value="1"/>
</dbReference>
<dbReference type="Gene3D" id="1.20.1290.10">
    <property type="entry name" value="AhpD-like"/>
    <property type="match status" value="1"/>
</dbReference>
<dbReference type="EMBL" id="BJNG01000010">
    <property type="protein sequence ID" value="GEC18783.1"/>
    <property type="molecule type" value="Genomic_DNA"/>
</dbReference>
<evidence type="ECO:0000256" key="1">
    <source>
        <dbReference type="SAM" id="MobiDB-lite"/>
    </source>
</evidence>
<keyword evidence="3" id="KW-1185">Reference proteome</keyword>
<feature type="compositionally biased region" description="Low complexity" evidence="1">
    <location>
        <begin position="109"/>
        <end position="127"/>
    </location>
</feature>
<dbReference type="PANTHER" id="PTHR34846">
    <property type="entry name" value="4-CARBOXYMUCONOLACTONE DECARBOXYLASE FAMILY PROTEIN (AFU_ORTHOLOGUE AFUA_6G11590)"/>
    <property type="match status" value="1"/>
</dbReference>
<sequence length="127" mass="13542">MVAGRATGLTEQKLALIGAEPLPDGVYEPDEAAIVRYARASSRLEPITDELYASLREHFTEKQIIELCFTVGMSNMINRFHATFHTDVDDDTEEMLGAVCPVRLPPAPGVDAGSADAAPGGSVADNP</sequence>
<dbReference type="SUPFAM" id="SSF69118">
    <property type="entry name" value="AhpD-like"/>
    <property type="match status" value="1"/>
</dbReference>